<feature type="transmembrane region" description="Helical" evidence="5">
    <location>
        <begin position="307"/>
        <end position="340"/>
    </location>
</feature>
<reference evidence="7 8" key="1">
    <citation type="journal article" date="2016" name="J. Microbiol.">
        <title>Dankookia rubra gen. nov., sp. nov., an alphaproteobacterium isolated from sediment of a shallow stream.</title>
        <authorList>
            <person name="Kim W.H."/>
            <person name="Kim D.H."/>
            <person name="Kang K."/>
            <person name="Ahn T.Y."/>
        </authorList>
    </citation>
    <scope>NUCLEOTIDE SEQUENCE [LARGE SCALE GENOMIC DNA]</scope>
    <source>
        <strain evidence="7 8">JCM30602</strain>
    </source>
</reference>
<evidence type="ECO:0000259" key="6">
    <source>
        <dbReference type="PROSITE" id="PS50850"/>
    </source>
</evidence>
<dbReference type="PANTHER" id="PTHR11662">
    <property type="entry name" value="SOLUTE CARRIER FAMILY 17"/>
    <property type="match status" value="1"/>
</dbReference>
<dbReference type="GO" id="GO:0016020">
    <property type="term" value="C:membrane"/>
    <property type="evidence" value="ECO:0007669"/>
    <property type="project" value="UniProtKB-SubCell"/>
</dbReference>
<keyword evidence="2 5" id="KW-0812">Transmembrane</keyword>
<feature type="transmembrane region" description="Helical" evidence="5">
    <location>
        <begin position="16"/>
        <end position="33"/>
    </location>
</feature>
<evidence type="ECO:0000256" key="4">
    <source>
        <dbReference type="ARBA" id="ARBA00023136"/>
    </source>
</evidence>
<feature type="transmembrane region" description="Helical" evidence="5">
    <location>
        <begin position="174"/>
        <end position="193"/>
    </location>
</feature>
<dbReference type="RefSeq" id="WP_133292483.1">
    <property type="nucleotide sequence ID" value="NZ_SMSJ01000101.1"/>
</dbReference>
<dbReference type="InterPro" id="IPR020846">
    <property type="entry name" value="MFS_dom"/>
</dbReference>
<keyword evidence="3 5" id="KW-1133">Transmembrane helix</keyword>
<dbReference type="InterPro" id="IPR011701">
    <property type="entry name" value="MFS"/>
</dbReference>
<evidence type="ECO:0000313" key="8">
    <source>
        <dbReference type="Proteomes" id="UP000295096"/>
    </source>
</evidence>
<dbReference type="Gene3D" id="1.20.1250.20">
    <property type="entry name" value="MFS general substrate transporter like domains"/>
    <property type="match status" value="2"/>
</dbReference>
<keyword evidence="8" id="KW-1185">Reference proteome</keyword>
<dbReference type="EMBL" id="SMSJ01000101">
    <property type="protein sequence ID" value="TDH58697.1"/>
    <property type="molecule type" value="Genomic_DNA"/>
</dbReference>
<feature type="transmembrane region" description="Helical" evidence="5">
    <location>
        <begin position="395"/>
        <end position="417"/>
    </location>
</feature>
<comment type="subcellular location">
    <subcellularLocation>
        <location evidence="1">Membrane</location>
        <topology evidence="1">Multi-pass membrane protein</topology>
    </subcellularLocation>
</comment>
<evidence type="ECO:0000256" key="1">
    <source>
        <dbReference type="ARBA" id="ARBA00004141"/>
    </source>
</evidence>
<dbReference type="PROSITE" id="PS50850">
    <property type="entry name" value="MFS"/>
    <property type="match status" value="1"/>
</dbReference>
<feature type="transmembrane region" description="Helical" evidence="5">
    <location>
        <begin position="361"/>
        <end position="383"/>
    </location>
</feature>
<feature type="transmembrane region" description="Helical" evidence="5">
    <location>
        <begin position="233"/>
        <end position="250"/>
    </location>
</feature>
<dbReference type="Proteomes" id="UP000295096">
    <property type="component" value="Unassembled WGS sequence"/>
</dbReference>
<name>A0A4R5Q973_9PROT</name>
<comment type="caution">
    <text evidence="7">The sequence shown here is derived from an EMBL/GenBank/DDBJ whole genome shotgun (WGS) entry which is preliminary data.</text>
</comment>
<dbReference type="OrthoDB" id="9794076at2"/>
<dbReference type="SUPFAM" id="SSF103473">
    <property type="entry name" value="MFS general substrate transporter"/>
    <property type="match status" value="1"/>
</dbReference>
<dbReference type="AlphaFoldDB" id="A0A4R5Q973"/>
<feature type="transmembrane region" description="Helical" evidence="5">
    <location>
        <begin position="262"/>
        <end position="280"/>
    </location>
</feature>
<dbReference type="PANTHER" id="PTHR11662:SF285">
    <property type="entry name" value="HEXURONATE TRANSPORTER"/>
    <property type="match status" value="1"/>
</dbReference>
<dbReference type="CDD" id="cd17319">
    <property type="entry name" value="MFS_ExuT_GudP_like"/>
    <property type="match status" value="1"/>
</dbReference>
<evidence type="ECO:0000256" key="3">
    <source>
        <dbReference type="ARBA" id="ARBA00022989"/>
    </source>
</evidence>
<gene>
    <name evidence="7" type="ORF">E2C06_31230</name>
</gene>
<dbReference type="InterPro" id="IPR050382">
    <property type="entry name" value="MFS_Na/Anion_cotransporter"/>
</dbReference>
<feature type="transmembrane region" description="Helical" evidence="5">
    <location>
        <begin position="59"/>
        <end position="78"/>
    </location>
</feature>
<keyword evidence="4 5" id="KW-0472">Membrane</keyword>
<evidence type="ECO:0000313" key="7">
    <source>
        <dbReference type="EMBL" id="TDH58697.1"/>
    </source>
</evidence>
<feature type="transmembrane region" description="Helical" evidence="5">
    <location>
        <begin position="85"/>
        <end position="104"/>
    </location>
</feature>
<protein>
    <submittedName>
        <fullName evidence="7">MFS transporter</fullName>
    </submittedName>
</protein>
<evidence type="ECO:0000256" key="2">
    <source>
        <dbReference type="ARBA" id="ARBA00022692"/>
    </source>
</evidence>
<feature type="domain" description="Major facilitator superfamily (MFS) profile" evidence="6">
    <location>
        <begin position="20"/>
        <end position="421"/>
    </location>
</feature>
<dbReference type="GO" id="GO:0015134">
    <property type="term" value="F:hexuronate transmembrane transporter activity"/>
    <property type="evidence" value="ECO:0007669"/>
    <property type="project" value="TreeGrafter"/>
</dbReference>
<sequence>MAESQAPARALPAGRTRWVIIALLFAITTVNYMDRNLLGVLKPTIQGELHFSEGDYGDIVFAFSIAYAAGYAGMGAFTDKVGIRIGLAVAAMIWSVASAAHGLVSSVAGFTVARIALGLGEGGNFPTCIKTVATWFPVRDRALATGVFNSGSNIGGLLAPLIAAFVTATWGWQAAFYVSGAVGLLWLVFWIGLYRAPEDHPDVTPAELAYIRSDPEVPAQRVPWLALLRFPGTWTYIVGAVLTNPVWWFYNNWVPSFLFSRFNVNLMALGLPLVAIYLMTDVGSVGGGWLSGRLIRAGLDVFTARKLTLLLCALCTVPVFLAPGVGSIWSAVGLIGLAMAAHQGFSANLFTLVSDTMPKAAVAGAVGLGGCISSIFSGFSAKLVGRLLDATGGNYTLVFFVGAGAYLVAVLAVHLLLPRRRAAVTGVVAATG</sequence>
<evidence type="ECO:0000256" key="5">
    <source>
        <dbReference type="SAM" id="Phobius"/>
    </source>
</evidence>
<dbReference type="InterPro" id="IPR036259">
    <property type="entry name" value="MFS_trans_sf"/>
</dbReference>
<feature type="transmembrane region" description="Helical" evidence="5">
    <location>
        <begin position="147"/>
        <end position="167"/>
    </location>
</feature>
<organism evidence="7 8">
    <name type="scientific">Dankookia rubra</name>
    <dbReference type="NCBI Taxonomy" id="1442381"/>
    <lineage>
        <taxon>Bacteria</taxon>
        <taxon>Pseudomonadati</taxon>
        <taxon>Pseudomonadota</taxon>
        <taxon>Alphaproteobacteria</taxon>
        <taxon>Acetobacterales</taxon>
        <taxon>Roseomonadaceae</taxon>
        <taxon>Dankookia</taxon>
    </lineage>
</organism>
<proteinExistence type="predicted"/>
<accession>A0A4R5Q973</accession>
<dbReference type="Pfam" id="PF07690">
    <property type="entry name" value="MFS_1"/>
    <property type="match status" value="1"/>
</dbReference>